<keyword evidence="3" id="KW-1185">Reference proteome</keyword>
<dbReference type="InterPro" id="IPR007314">
    <property type="entry name" value="Cofac_haem-bd_dom"/>
</dbReference>
<sequence length="286" mass="32427">MKGILQALDRYPIVAIGEAHSIEQMGSFYVSLVQNRKLQQNINDIVIEFASQQSQPTLDAYVNGKNVSSQSLRSVWRDTTKVFAWESPIYAQLLSAVRKVNADLPPQKRLRVLAGDCSIDWMHVRNHLDWRRYQPNDTCFADVIKRQVLAKGHRALVILGSAHVSRNSDPSWPPNVTKLVEQAYPNSVFVVLLSFNKPERETEGTPPILLPWPRVSLPGGKEAVVGEYGDAMLYLGTSVSDAEPLWSEYQKDKAYLLELNRRARIQWGCPFNLNLVRDHLPLCRGH</sequence>
<dbReference type="AlphaFoldDB" id="A0A9J7BPU6"/>
<keyword evidence="2" id="KW-0449">Lipoprotein</keyword>
<name>A0A9J7BPU6_9BACT</name>
<dbReference type="KEGG" id="orp:MOP44_02435"/>
<dbReference type="Gene3D" id="3.40.50.11550">
    <property type="match status" value="1"/>
</dbReference>
<dbReference type="Pfam" id="PF04187">
    <property type="entry name" value="Cofac_haem_bdg"/>
    <property type="match status" value="1"/>
</dbReference>
<accession>A0A9J7BPU6</accession>
<dbReference type="Proteomes" id="UP001059380">
    <property type="component" value="Chromosome"/>
</dbReference>
<evidence type="ECO:0000259" key="1">
    <source>
        <dbReference type="Pfam" id="PF04187"/>
    </source>
</evidence>
<dbReference type="SUPFAM" id="SSF159501">
    <property type="entry name" value="EreA/ChaN-like"/>
    <property type="match status" value="1"/>
</dbReference>
<dbReference type="EMBL" id="CP093313">
    <property type="protein sequence ID" value="UWZ84803.1"/>
    <property type="molecule type" value="Genomic_DNA"/>
</dbReference>
<proteinExistence type="predicted"/>
<protein>
    <submittedName>
        <fullName evidence="2">ChaN family lipoprotein</fullName>
    </submittedName>
</protein>
<evidence type="ECO:0000313" key="2">
    <source>
        <dbReference type="EMBL" id="UWZ84803.1"/>
    </source>
</evidence>
<organism evidence="2 3">
    <name type="scientific">Occallatibacter riparius</name>
    <dbReference type="NCBI Taxonomy" id="1002689"/>
    <lineage>
        <taxon>Bacteria</taxon>
        <taxon>Pseudomonadati</taxon>
        <taxon>Acidobacteriota</taxon>
        <taxon>Terriglobia</taxon>
        <taxon>Terriglobales</taxon>
        <taxon>Acidobacteriaceae</taxon>
        <taxon>Occallatibacter</taxon>
    </lineage>
</organism>
<gene>
    <name evidence="2" type="ORF">MOP44_02435</name>
</gene>
<feature type="domain" description="Haem-binding uptake Tiki superfamily ChaN" evidence="1">
    <location>
        <begin position="5"/>
        <end position="100"/>
    </location>
</feature>
<reference evidence="2" key="1">
    <citation type="submission" date="2021-04" db="EMBL/GenBank/DDBJ databases">
        <title>Phylogenetic analysis of Acidobacteriaceae.</title>
        <authorList>
            <person name="Qiu L."/>
            <person name="Zhang Q."/>
        </authorList>
    </citation>
    <scope>NUCLEOTIDE SEQUENCE</scope>
    <source>
        <strain evidence="2">DSM 25168</strain>
    </source>
</reference>
<evidence type="ECO:0000313" key="3">
    <source>
        <dbReference type="Proteomes" id="UP001059380"/>
    </source>
</evidence>
<dbReference type="RefSeq" id="WP_260794309.1">
    <property type="nucleotide sequence ID" value="NZ_CP093313.1"/>
</dbReference>